<dbReference type="RefSeq" id="WP_284339127.1">
    <property type="nucleotide sequence ID" value="NZ_BSNS01000005.1"/>
</dbReference>
<keyword evidence="2" id="KW-0413">Isomerase</keyword>
<dbReference type="EMBL" id="BSNS01000005">
    <property type="protein sequence ID" value="GLQ53679.1"/>
    <property type="molecule type" value="Genomic_DNA"/>
</dbReference>
<name>A0ABQ5W0S0_9HYPH</name>
<gene>
    <name evidence="2" type="ORF">GCM10010862_09380</name>
</gene>
<dbReference type="Pfam" id="PF01261">
    <property type="entry name" value="AP_endonuc_2"/>
    <property type="match status" value="1"/>
</dbReference>
<dbReference type="InterPro" id="IPR036237">
    <property type="entry name" value="Xyl_isomerase-like_sf"/>
</dbReference>
<proteinExistence type="predicted"/>
<dbReference type="InterPro" id="IPR013022">
    <property type="entry name" value="Xyl_isomerase-like_TIM-brl"/>
</dbReference>
<dbReference type="PANTHER" id="PTHR12110">
    <property type="entry name" value="HYDROXYPYRUVATE ISOMERASE"/>
    <property type="match status" value="1"/>
</dbReference>
<evidence type="ECO:0000259" key="1">
    <source>
        <dbReference type="Pfam" id="PF01261"/>
    </source>
</evidence>
<sequence>MPFGINLLCLTDFVEDAHLGAIERIRAAGYDGVEVCVLRGDPDHYAWLARELDRLELRRTTTSIIPSPDADPTSADAGTRSRGIKHLDWALDCAVALSAESVGGPFHAPIGHFTGTGPTAEEWARGAEAHRRMAERAARHGMILSLEPLNRFETHFLNTMEQSRKYVDLVGHPAFKIMYDTFHANIEERDQARAIETLGDGMGVLHISENDRGIPGKGHIDFRQVFQAARKTGFDGWVVLEAFGAGLPAIAAATRVWRPLFPDHETLFREGLKFMREGWAEAAKEAAA</sequence>
<comment type="caution">
    <text evidence="2">The sequence shown here is derived from an EMBL/GenBank/DDBJ whole genome shotgun (WGS) entry which is preliminary data.</text>
</comment>
<evidence type="ECO:0000313" key="2">
    <source>
        <dbReference type="EMBL" id="GLQ53679.1"/>
    </source>
</evidence>
<dbReference type="PANTHER" id="PTHR12110:SF41">
    <property type="entry name" value="INOSOSE DEHYDRATASE"/>
    <property type="match status" value="1"/>
</dbReference>
<dbReference type="Proteomes" id="UP001156691">
    <property type="component" value="Unassembled WGS sequence"/>
</dbReference>
<organism evidence="2 3">
    <name type="scientific">Devosia nitrariae</name>
    <dbReference type="NCBI Taxonomy" id="2071872"/>
    <lineage>
        <taxon>Bacteria</taxon>
        <taxon>Pseudomonadati</taxon>
        <taxon>Pseudomonadota</taxon>
        <taxon>Alphaproteobacteria</taxon>
        <taxon>Hyphomicrobiales</taxon>
        <taxon>Devosiaceae</taxon>
        <taxon>Devosia</taxon>
    </lineage>
</organism>
<keyword evidence="3" id="KW-1185">Reference proteome</keyword>
<dbReference type="GO" id="GO:0016853">
    <property type="term" value="F:isomerase activity"/>
    <property type="evidence" value="ECO:0007669"/>
    <property type="project" value="UniProtKB-KW"/>
</dbReference>
<evidence type="ECO:0000313" key="3">
    <source>
        <dbReference type="Proteomes" id="UP001156691"/>
    </source>
</evidence>
<accession>A0ABQ5W0S0</accession>
<feature type="domain" description="Xylose isomerase-like TIM barrel" evidence="1">
    <location>
        <begin position="23"/>
        <end position="277"/>
    </location>
</feature>
<reference evidence="3" key="1">
    <citation type="journal article" date="2019" name="Int. J. Syst. Evol. Microbiol.">
        <title>The Global Catalogue of Microorganisms (GCM) 10K type strain sequencing project: providing services to taxonomists for standard genome sequencing and annotation.</title>
        <authorList>
            <consortium name="The Broad Institute Genomics Platform"/>
            <consortium name="The Broad Institute Genome Sequencing Center for Infectious Disease"/>
            <person name="Wu L."/>
            <person name="Ma J."/>
        </authorList>
    </citation>
    <scope>NUCLEOTIDE SEQUENCE [LARGE SCALE GENOMIC DNA]</scope>
    <source>
        <strain evidence="3">NBRC 112416</strain>
    </source>
</reference>
<protein>
    <submittedName>
        <fullName evidence="2">Isomerase</fullName>
    </submittedName>
</protein>
<dbReference type="InterPro" id="IPR050312">
    <property type="entry name" value="IolE/XylAMocC-like"/>
</dbReference>
<dbReference type="Gene3D" id="3.20.20.150">
    <property type="entry name" value="Divalent-metal-dependent TIM barrel enzymes"/>
    <property type="match status" value="1"/>
</dbReference>
<dbReference type="SUPFAM" id="SSF51658">
    <property type="entry name" value="Xylose isomerase-like"/>
    <property type="match status" value="1"/>
</dbReference>